<keyword evidence="2" id="KW-1185">Reference proteome</keyword>
<sequence length="97" mass="11214">MEEIILSEQEIINAVCLHIATKKELRPEDIQVELLYDDEYGYSAEVYARGRKQVLVEANLIEAIRFWLDQEMQVDPFAVALRLALDPEQGIIVHCQI</sequence>
<dbReference type="EMBL" id="JAFBEV010000009">
    <property type="protein sequence ID" value="MBM7657905.1"/>
    <property type="molecule type" value="Genomic_DNA"/>
</dbReference>
<dbReference type="InterPro" id="IPR020516">
    <property type="entry name" value="Uncharacterised_YxcD"/>
</dbReference>
<dbReference type="RefSeq" id="WP_205006229.1">
    <property type="nucleotide sequence ID" value="NZ_CBCRXA010000009.1"/>
</dbReference>
<dbReference type="Proteomes" id="UP000823201">
    <property type="component" value="Unassembled WGS sequence"/>
</dbReference>
<evidence type="ECO:0000313" key="1">
    <source>
        <dbReference type="EMBL" id="MBM7657905.1"/>
    </source>
</evidence>
<proteinExistence type="predicted"/>
<organism evidence="1 2">
    <name type="scientific">Sporolactobacillus spathodeae</name>
    <dbReference type="NCBI Taxonomy" id="1465502"/>
    <lineage>
        <taxon>Bacteria</taxon>
        <taxon>Bacillati</taxon>
        <taxon>Bacillota</taxon>
        <taxon>Bacilli</taxon>
        <taxon>Bacillales</taxon>
        <taxon>Sporolactobacillaceae</taxon>
        <taxon>Sporolactobacillus</taxon>
    </lineage>
</organism>
<evidence type="ECO:0008006" key="3">
    <source>
        <dbReference type="Google" id="ProtNLM"/>
    </source>
</evidence>
<reference evidence="1 2" key="1">
    <citation type="submission" date="2021-01" db="EMBL/GenBank/DDBJ databases">
        <title>Genomic Encyclopedia of Type Strains, Phase IV (KMG-IV): sequencing the most valuable type-strain genomes for metagenomic binning, comparative biology and taxonomic classification.</title>
        <authorList>
            <person name="Goeker M."/>
        </authorList>
    </citation>
    <scope>NUCLEOTIDE SEQUENCE [LARGE SCALE GENOMIC DNA]</scope>
    <source>
        <strain evidence="1 2">DSM 100968</strain>
    </source>
</reference>
<accession>A0ABS2Q9A3</accession>
<name>A0ABS2Q9A3_9BACL</name>
<comment type="caution">
    <text evidence="1">The sequence shown here is derived from an EMBL/GenBank/DDBJ whole genome shotgun (WGS) entry which is preliminary data.</text>
</comment>
<evidence type="ECO:0000313" key="2">
    <source>
        <dbReference type="Proteomes" id="UP000823201"/>
    </source>
</evidence>
<dbReference type="Pfam" id="PF10850">
    <property type="entry name" value="DUF2653"/>
    <property type="match status" value="1"/>
</dbReference>
<gene>
    <name evidence="1" type="ORF">JOC27_001355</name>
</gene>
<protein>
    <recommendedName>
        <fullName evidence="3">DUF2653 family protein</fullName>
    </recommendedName>
</protein>